<dbReference type="AlphaFoldDB" id="A0A058Z6T2"/>
<dbReference type="GeneID" id="20528784"/>
<dbReference type="Proteomes" id="UP000030693">
    <property type="component" value="Unassembled WGS sequence"/>
</dbReference>
<gene>
    <name evidence="1" type="ORF">H696_04059</name>
</gene>
<sequence length="84" mass="9596">MRNFAFSSPGNYFDPYLTDDCTYNHHGDFGTTLIYNSSGQIPGETDKLWSIHRLLVPANGDSYFRLRCEHGFQLLMTPPPPPEE</sequence>
<reference evidence="1" key="1">
    <citation type="submission" date="2013-04" db="EMBL/GenBank/DDBJ databases">
        <title>The Genome Sequence of Fonticula alba ATCC 38817.</title>
        <authorList>
            <consortium name="The Broad Institute Genomics Platform"/>
            <person name="Russ C."/>
            <person name="Cuomo C."/>
            <person name="Burger G."/>
            <person name="Gray M.W."/>
            <person name="Holland P.W.H."/>
            <person name="King N."/>
            <person name="Lang F.B.F."/>
            <person name="Roger A.J."/>
            <person name="Ruiz-Trillo I."/>
            <person name="Brown M."/>
            <person name="Walker B."/>
            <person name="Young S."/>
            <person name="Zeng Q."/>
            <person name="Gargeya S."/>
            <person name="Fitzgerald M."/>
            <person name="Haas B."/>
            <person name="Abouelleil A."/>
            <person name="Allen A.W."/>
            <person name="Alvarado L."/>
            <person name="Arachchi H.M."/>
            <person name="Berlin A.M."/>
            <person name="Chapman S.B."/>
            <person name="Gainer-Dewar J."/>
            <person name="Goldberg J."/>
            <person name="Griggs A."/>
            <person name="Gujja S."/>
            <person name="Hansen M."/>
            <person name="Howarth C."/>
            <person name="Imamovic A."/>
            <person name="Ireland A."/>
            <person name="Larimer J."/>
            <person name="McCowan C."/>
            <person name="Murphy C."/>
            <person name="Pearson M."/>
            <person name="Poon T.W."/>
            <person name="Priest M."/>
            <person name="Roberts A."/>
            <person name="Saif S."/>
            <person name="Shea T."/>
            <person name="Sisk P."/>
            <person name="Sykes S."/>
            <person name="Wortman J."/>
            <person name="Nusbaum C."/>
            <person name="Birren B."/>
        </authorList>
    </citation>
    <scope>NUCLEOTIDE SEQUENCE [LARGE SCALE GENOMIC DNA]</scope>
    <source>
        <strain evidence="1">ATCC 38817</strain>
    </source>
</reference>
<evidence type="ECO:0000313" key="1">
    <source>
        <dbReference type="EMBL" id="KCV69643.1"/>
    </source>
</evidence>
<accession>A0A058Z6T2</accession>
<evidence type="ECO:0000313" key="2">
    <source>
        <dbReference type="Proteomes" id="UP000030693"/>
    </source>
</evidence>
<protein>
    <submittedName>
        <fullName evidence="1">Uncharacterized protein</fullName>
    </submittedName>
</protein>
<name>A0A058Z6T2_FONAL</name>
<organism evidence="1">
    <name type="scientific">Fonticula alba</name>
    <name type="common">Slime mold</name>
    <dbReference type="NCBI Taxonomy" id="691883"/>
    <lineage>
        <taxon>Eukaryota</taxon>
        <taxon>Rotosphaerida</taxon>
        <taxon>Fonticulaceae</taxon>
        <taxon>Fonticula</taxon>
    </lineage>
</organism>
<dbReference type="RefSeq" id="XP_009496208.1">
    <property type="nucleotide sequence ID" value="XM_009497933.1"/>
</dbReference>
<proteinExistence type="predicted"/>
<keyword evidence="2" id="KW-1185">Reference proteome</keyword>
<dbReference type="EMBL" id="KB932206">
    <property type="protein sequence ID" value="KCV69643.1"/>
    <property type="molecule type" value="Genomic_DNA"/>
</dbReference>